<keyword evidence="4" id="KW-0970">Cilium biogenesis/degradation</keyword>
<dbReference type="PANTHER" id="PTHR22118">
    <property type="entry name" value="DYNEIN ASSEMBLY FACTOR 3, AXONEMAL"/>
    <property type="match status" value="1"/>
</dbReference>
<keyword evidence="8" id="KW-1185">Reference proteome</keyword>
<dbReference type="Pfam" id="PF14740">
    <property type="entry name" value="DUF4471"/>
    <property type="match status" value="1"/>
</dbReference>
<dbReference type="AlphaFoldDB" id="A0A5B8MY69"/>
<evidence type="ECO:0000256" key="3">
    <source>
        <dbReference type="ARBA" id="ARBA00022490"/>
    </source>
</evidence>
<dbReference type="InterPro" id="IPR027974">
    <property type="entry name" value="DUF4470"/>
</dbReference>
<keyword evidence="3" id="KW-0963">Cytoplasm</keyword>
<evidence type="ECO:0000259" key="6">
    <source>
        <dbReference type="Pfam" id="PF14740"/>
    </source>
</evidence>
<evidence type="ECO:0000259" key="5">
    <source>
        <dbReference type="Pfam" id="PF14737"/>
    </source>
</evidence>
<dbReference type="InterPro" id="IPR039304">
    <property type="entry name" value="DNAAF3"/>
</dbReference>
<evidence type="ECO:0000256" key="2">
    <source>
        <dbReference type="ARBA" id="ARBA00010449"/>
    </source>
</evidence>
<accession>A0A5B8MY69</accession>
<dbReference type="GO" id="GO:0005737">
    <property type="term" value="C:cytoplasm"/>
    <property type="evidence" value="ECO:0007669"/>
    <property type="project" value="UniProtKB-SubCell"/>
</dbReference>
<dbReference type="OrthoDB" id="538817at2759"/>
<dbReference type="PANTHER" id="PTHR22118:SF14">
    <property type="entry name" value="DYNEIN AXONEMAL ASSEMBLY FACTOR 3"/>
    <property type="match status" value="1"/>
</dbReference>
<organism evidence="7 8">
    <name type="scientific">Chloropicon primus</name>
    <dbReference type="NCBI Taxonomy" id="1764295"/>
    <lineage>
        <taxon>Eukaryota</taxon>
        <taxon>Viridiplantae</taxon>
        <taxon>Chlorophyta</taxon>
        <taxon>Chloropicophyceae</taxon>
        <taxon>Chloropicales</taxon>
        <taxon>Chloropicaceae</taxon>
        <taxon>Chloropicon</taxon>
    </lineage>
</organism>
<dbReference type="EMBL" id="CP031046">
    <property type="protein sequence ID" value="QDZ24532.1"/>
    <property type="molecule type" value="Genomic_DNA"/>
</dbReference>
<protein>
    <submittedName>
        <fullName evidence="7">Dynein assembly factor</fullName>
    </submittedName>
</protein>
<feature type="domain" description="Dynein assembly factor 3 C-terminal" evidence="6">
    <location>
        <begin position="157"/>
        <end position="462"/>
    </location>
</feature>
<comment type="subcellular location">
    <subcellularLocation>
        <location evidence="1">Cytoplasm</location>
    </subcellularLocation>
</comment>
<sequence length="476" mass="54623">MDKLGAHFLWGYSSALDLLGDAGSEADVGRLQVVQEGEDSNPKGKEIWALQVCAGDCRHVLRTLSSLFRGQSGQGLVMGFKIYEKEVELLARQMLLLHIALDTQVDLKERVELFLEVHGNLELTGKAEKAVDAYAKQLEDWITSLKPAQSGSLLRYFDVSELKYQEKDELLRVFKSWRMTKEVNAQALWDYRARKLYGDRYDFRKNLIDWDYHMRLSGKDEEGENNVIKSNKSIIHHVHFRRWRMSGNSHEFRDKKYDAPNRTLMSTIASRLEQYKDRNMNAKGASVSAYGYFGDIQNPPYSSFGLDSWDEQEKERLFKRVNKQFQHTAVDVSKANLSFFGKTVLSRVNSSGNLCACNLTAEDGLAKLAIHVVEQYKTIEEPMKQVRLKFSTGEKMRTKKTDPKYEFVIVGCRNAHLVKDMADLPSSTLYVEACSNLVEVTKEHCASFESKVKELAIDSSWSDDKKEISDHYRFVK</sequence>
<dbReference type="Proteomes" id="UP000316726">
    <property type="component" value="Chromosome 13"/>
</dbReference>
<dbReference type="GO" id="GO:0044458">
    <property type="term" value="P:motile cilium assembly"/>
    <property type="evidence" value="ECO:0007669"/>
    <property type="project" value="TreeGrafter"/>
</dbReference>
<feature type="domain" description="DUF4470" evidence="5">
    <location>
        <begin position="9"/>
        <end position="123"/>
    </location>
</feature>
<evidence type="ECO:0000313" key="7">
    <source>
        <dbReference type="EMBL" id="QDZ24532.1"/>
    </source>
</evidence>
<comment type="similarity">
    <text evidence="2">Belongs to the DNAAF3 family.</text>
</comment>
<name>A0A5B8MY69_9CHLO</name>
<evidence type="ECO:0000256" key="4">
    <source>
        <dbReference type="ARBA" id="ARBA00022794"/>
    </source>
</evidence>
<dbReference type="Pfam" id="PF14737">
    <property type="entry name" value="DUF4470"/>
    <property type="match status" value="1"/>
</dbReference>
<dbReference type="InterPro" id="IPR028235">
    <property type="entry name" value="DNAAF3_C"/>
</dbReference>
<proteinExistence type="inferred from homology"/>
<dbReference type="STRING" id="1764295.A0A5B8MY69"/>
<evidence type="ECO:0000256" key="1">
    <source>
        <dbReference type="ARBA" id="ARBA00004496"/>
    </source>
</evidence>
<evidence type="ECO:0000313" key="8">
    <source>
        <dbReference type="Proteomes" id="UP000316726"/>
    </source>
</evidence>
<gene>
    <name evidence="7" type="ORF">A3770_13p70500</name>
</gene>
<reference evidence="7 8" key="1">
    <citation type="submission" date="2018-07" db="EMBL/GenBank/DDBJ databases">
        <title>The complete nuclear genome of the prasinophyte Chloropicon primus (CCMP1205).</title>
        <authorList>
            <person name="Pombert J.-F."/>
            <person name="Otis C."/>
            <person name="Turmel M."/>
            <person name="Lemieux C."/>
        </authorList>
    </citation>
    <scope>NUCLEOTIDE SEQUENCE [LARGE SCALE GENOMIC DNA]</scope>
    <source>
        <strain evidence="7 8">CCMP1205</strain>
    </source>
</reference>
<dbReference type="GO" id="GO:0070286">
    <property type="term" value="P:axonemal dynein complex assembly"/>
    <property type="evidence" value="ECO:0007669"/>
    <property type="project" value="InterPro"/>
</dbReference>